<dbReference type="Pfam" id="PF22617">
    <property type="entry name" value="HCS_D2"/>
    <property type="match status" value="1"/>
</dbReference>
<evidence type="ECO:0000256" key="4">
    <source>
        <dbReference type="ARBA" id="ARBA00020735"/>
    </source>
</evidence>
<dbReference type="EMBL" id="CP157947">
    <property type="protein sequence ID" value="XBS70981.1"/>
    <property type="molecule type" value="Genomic_DNA"/>
</dbReference>
<evidence type="ECO:0000256" key="2">
    <source>
        <dbReference type="ARBA" id="ARBA00006154"/>
    </source>
</evidence>
<comment type="similarity">
    <text evidence="2 7">Belongs to the alpha-IPM synthase/homocitrate synthase family.</text>
</comment>
<keyword evidence="5 7" id="KW-0808">Transferase</keyword>
<sequence>MIRNDIILEDTTLRDGEQAPGVAFSKGTKLNILDKLIDAGIKWVEPGIPAMGGEELSTLCAMLERKDEVNLVGWNRGILDDVAATINLGFKAIHIGLPTSTIHLKGSVGKDRTWLIQKAADLIKYAKDRDVFVSISAEDVGRTEIPFLQEYAIAVEKAGADRLRLSDTIGILSPEEYARRVSSVGQVTTIDMQCHCHNDFGLAVANTLAGLNAGARYFHVCVNSMGERAGMPDLAQVVLALKHLYGHDLHLRTERFKDLAETVARVSHQPLPAWQPVVGDNVFAHESGIHVNGMLKDQGTFEPFLPEEVGNTRRYVIGKHSGRATLRNVLEQNGYTIDENLLSRCLSEVRELAISQEHALTPEQLCRLYDSLPSPEV</sequence>
<dbReference type="PROSITE" id="PS00816">
    <property type="entry name" value="AIPM_HOMOCIT_SYNTH_2"/>
    <property type="match status" value="1"/>
</dbReference>
<evidence type="ECO:0000259" key="8">
    <source>
        <dbReference type="PROSITE" id="PS50991"/>
    </source>
</evidence>
<evidence type="ECO:0000256" key="1">
    <source>
        <dbReference type="ARBA" id="ARBA00003050"/>
    </source>
</evidence>
<gene>
    <name evidence="9" type="ORF">ABK905_08125</name>
</gene>
<dbReference type="PANTHER" id="PTHR42880:SF1">
    <property type="entry name" value="ISOPROPYLMALATE_HOMOCITRATE_CITRAMALATE SYNTHASE FAMILY PROTEIN"/>
    <property type="match status" value="1"/>
</dbReference>
<dbReference type="InterPro" id="IPR013785">
    <property type="entry name" value="Aldolase_TIM"/>
</dbReference>
<feature type="domain" description="Pyruvate carboxyltransferase" evidence="8">
    <location>
        <begin position="6"/>
        <end position="257"/>
    </location>
</feature>
<name>A0AAU7QFN2_9GAMM</name>
<evidence type="ECO:0000256" key="6">
    <source>
        <dbReference type="ARBA" id="ARBA00048019"/>
    </source>
</evidence>
<accession>A0AAU7QFN2</accession>
<dbReference type="InterPro" id="IPR054691">
    <property type="entry name" value="LeuA/HCS_post-cat"/>
</dbReference>
<proteinExistence type="inferred from homology"/>
<evidence type="ECO:0000256" key="7">
    <source>
        <dbReference type="RuleBase" id="RU003523"/>
    </source>
</evidence>
<dbReference type="InterPro" id="IPR002034">
    <property type="entry name" value="AIPM/Hcit_synth_CS"/>
</dbReference>
<evidence type="ECO:0000313" key="9">
    <source>
        <dbReference type="EMBL" id="XBS70981.1"/>
    </source>
</evidence>
<dbReference type="Pfam" id="PF00682">
    <property type="entry name" value="HMGL-like"/>
    <property type="match status" value="1"/>
</dbReference>
<comment type="function">
    <text evidence="1">This protein is a Fe-Mo-cofactor biosynthetic component.</text>
</comment>
<dbReference type="GO" id="GO:0019752">
    <property type="term" value="P:carboxylic acid metabolic process"/>
    <property type="evidence" value="ECO:0007669"/>
    <property type="project" value="InterPro"/>
</dbReference>
<dbReference type="Gene3D" id="1.10.238.260">
    <property type="match status" value="1"/>
</dbReference>
<organism evidence="9">
    <name type="scientific">Acerihabitans sp. KWT182</name>
    <dbReference type="NCBI Taxonomy" id="3157919"/>
    <lineage>
        <taxon>Bacteria</taxon>
        <taxon>Pseudomonadati</taxon>
        <taxon>Pseudomonadota</taxon>
        <taxon>Gammaproteobacteria</taxon>
        <taxon>Enterobacterales</taxon>
        <taxon>Pectobacteriaceae</taxon>
        <taxon>Acerihabitans</taxon>
    </lineage>
</organism>
<dbReference type="AlphaFoldDB" id="A0AAU7QFN2"/>
<dbReference type="PROSITE" id="PS50991">
    <property type="entry name" value="PYR_CT"/>
    <property type="match status" value="1"/>
</dbReference>
<dbReference type="Gene3D" id="3.20.20.70">
    <property type="entry name" value="Aldolase class I"/>
    <property type="match status" value="1"/>
</dbReference>
<protein>
    <recommendedName>
        <fullName evidence="4">Homocitrate synthase</fullName>
        <ecNumber evidence="3">2.3.3.14</ecNumber>
    </recommendedName>
</protein>
<dbReference type="PANTHER" id="PTHR42880">
    <property type="entry name" value="HOMOCITRATE SYNTHASE"/>
    <property type="match status" value="1"/>
</dbReference>
<dbReference type="SUPFAM" id="SSF51569">
    <property type="entry name" value="Aldolase"/>
    <property type="match status" value="1"/>
</dbReference>
<dbReference type="InterPro" id="IPR000891">
    <property type="entry name" value="PYR_CT"/>
</dbReference>
<dbReference type="GO" id="GO:0004410">
    <property type="term" value="F:homocitrate synthase activity"/>
    <property type="evidence" value="ECO:0007669"/>
    <property type="project" value="UniProtKB-EC"/>
</dbReference>
<dbReference type="PROSITE" id="PS00815">
    <property type="entry name" value="AIPM_HOMOCIT_SYNTH_1"/>
    <property type="match status" value="1"/>
</dbReference>
<dbReference type="EC" id="2.3.3.14" evidence="3"/>
<evidence type="ECO:0000256" key="3">
    <source>
        <dbReference type="ARBA" id="ARBA00012974"/>
    </source>
</evidence>
<reference evidence="9" key="1">
    <citation type="submission" date="2024-06" db="EMBL/GenBank/DDBJ databases">
        <authorList>
            <person name="Coelho C."/>
            <person name="Bento M."/>
            <person name="Garcia E."/>
            <person name="Camelo A."/>
            <person name="Brandao I."/>
            <person name="Espirito Santo C."/>
            <person name="Trovao J."/>
            <person name="Verissimo A."/>
            <person name="Costa J."/>
            <person name="Tiago I."/>
        </authorList>
    </citation>
    <scope>NUCLEOTIDE SEQUENCE</scope>
    <source>
        <strain evidence="9">KWT182</strain>
    </source>
</reference>
<evidence type="ECO:0000256" key="5">
    <source>
        <dbReference type="ARBA" id="ARBA00022679"/>
    </source>
</evidence>
<comment type="catalytic activity">
    <reaction evidence="6">
        <text>acetyl-CoA + 2-oxoglutarate + H2O = (2R)-homocitrate + CoA + H(+)</text>
        <dbReference type="Rhea" id="RHEA:12929"/>
        <dbReference type="ChEBI" id="CHEBI:15377"/>
        <dbReference type="ChEBI" id="CHEBI:15378"/>
        <dbReference type="ChEBI" id="CHEBI:16810"/>
        <dbReference type="ChEBI" id="CHEBI:57287"/>
        <dbReference type="ChEBI" id="CHEBI:57288"/>
        <dbReference type="ChEBI" id="CHEBI:58884"/>
        <dbReference type="EC" id="2.3.3.14"/>
    </reaction>
</comment>